<dbReference type="Pfam" id="PF00724">
    <property type="entry name" value="Oxidored_FMN"/>
    <property type="match status" value="1"/>
</dbReference>
<comment type="caution">
    <text evidence="4">The sequence shown here is derived from an EMBL/GenBank/DDBJ whole genome shotgun (WGS) entry which is preliminary data.</text>
</comment>
<dbReference type="SUPFAM" id="SSF51395">
    <property type="entry name" value="FMN-linked oxidoreductases"/>
    <property type="match status" value="1"/>
</dbReference>
<gene>
    <name evidence="4" type="ORF">EG850_08115</name>
</gene>
<evidence type="ECO:0000256" key="2">
    <source>
        <dbReference type="ARBA" id="ARBA00023002"/>
    </source>
</evidence>
<dbReference type="PANTHER" id="PTHR43656:SF2">
    <property type="entry name" value="BINDING OXIDOREDUCTASE, PUTATIVE (AFU_ORTHOLOGUE AFUA_2G08260)-RELATED"/>
    <property type="match status" value="1"/>
</dbReference>
<reference evidence="4 5" key="1">
    <citation type="submission" date="2018-11" db="EMBL/GenBank/DDBJ databases">
        <title>YIM 102482-1 draft genome.</title>
        <authorList>
            <person name="Li G."/>
            <person name="Jiang Y."/>
        </authorList>
    </citation>
    <scope>NUCLEOTIDE SEQUENCE [LARGE SCALE GENOMIC DNA]</scope>
    <source>
        <strain evidence="4 5">YIM 102482-1</strain>
    </source>
</reference>
<keyword evidence="1" id="KW-0285">Flavoprotein</keyword>
<evidence type="ECO:0000313" key="5">
    <source>
        <dbReference type="Proteomes" id="UP000274391"/>
    </source>
</evidence>
<organism evidence="4 5">
    <name type="scientific">Gulosibacter macacae</name>
    <dbReference type="NCBI Taxonomy" id="2488791"/>
    <lineage>
        <taxon>Bacteria</taxon>
        <taxon>Bacillati</taxon>
        <taxon>Actinomycetota</taxon>
        <taxon>Actinomycetes</taxon>
        <taxon>Micrococcales</taxon>
        <taxon>Microbacteriaceae</taxon>
        <taxon>Gulosibacter</taxon>
    </lineage>
</organism>
<feature type="domain" description="NADH:flavin oxidoreductase/NADH oxidase N-terminal" evidence="3">
    <location>
        <begin position="11"/>
        <end position="355"/>
    </location>
</feature>
<dbReference type="Proteomes" id="UP000274391">
    <property type="component" value="Unassembled WGS sequence"/>
</dbReference>
<evidence type="ECO:0000256" key="1">
    <source>
        <dbReference type="ARBA" id="ARBA00022630"/>
    </source>
</evidence>
<sequence>MMTSPATVLSTPWKINGLTIKNRFVLSPMAVLQPTEDGRPSDQSIAFLVRRAQGGAGLLMVGGGAATSRGVSEAPFQPLMRSDDDRYIPDLKRLVDAVHEHEVPVIHQIFPSFGAMGIPGEGRPTRAASPKPVHMGAPRLPNGFFIPGGRTNPTPEEITKEEILEVQGATVDAVRRCKEAGFDGIELGAHMRYLYSSFLSPRTNWRTDEYGGSAENRARILVETIRAIREEVGDNYPIGVRMSVNDHLPDGQGPEGYAEVAKHIAAAGVDCIALTDGNYESMDANLPRESGAILAHGEAQIFRDALPGMPLLISSTYDPEQAATAVEEGIIDGLMLARQLLADPDFPNKILAGRESDITWCDHNNSCLRRLIFNVPVTCSKNRETGRESGAGARKATLPQNLVVGATGSPVLMGIADKLASAKSKKVKA</sequence>
<proteinExistence type="predicted"/>
<dbReference type="InterPro" id="IPR001155">
    <property type="entry name" value="OxRdtase_FMN_N"/>
</dbReference>
<evidence type="ECO:0000313" key="4">
    <source>
        <dbReference type="EMBL" id="RRJ86603.1"/>
    </source>
</evidence>
<dbReference type="GO" id="GO:0010181">
    <property type="term" value="F:FMN binding"/>
    <property type="evidence" value="ECO:0007669"/>
    <property type="project" value="InterPro"/>
</dbReference>
<dbReference type="EMBL" id="RQVS01000008">
    <property type="protein sequence ID" value="RRJ86603.1"/>
    <property type="molecule type" value="Genomic_DNA"/>
</dbReference>
<accession>A0A3P3W155</accession>
<dbReference type="AlphaFoldDB" id="A0A3P3W155"/>
<dbReference type="Gene3D" id="3.20.20.70">
    <property type="entry name" value="Aldolase class I"/>
    <property type="match status" value="1"/>
</dbReference>
<dbReference type="InterPro" id="IPR051799">
    <property type="entry name" value="NADH_flavin_oxidoreductase"/>
</dbReference>
<evidence type="ECO:0000259" key="3">
    <source>
        <dbReference type="Pfam" id="PF00724"/>
    </source>
</evidence>
<dbReference type="GO" id="GO:0016491">
    <property type="term" value="F:oxidoreductase activity"/>
    <property type="evidence" value="ECO:0007669"/>
    <property type="project" value="UniProtKB-KW"/>
</dbReference>
<dbReference type="InterPro" id="IPR013785">
    <property type="entry name" value="Aldolase_TIM"/>
</dbReference>
<keyword evidence="2" id="KW-0560">Oxidoreductase</keyword>
<name>A0A3P3W155_9MICO</name>
<keyword evidence="5" id="KW-1185">Reference proteome</keyword>
<dbReference type="OrthoDB" id="3169239at2"/>
<dbReference type="PANTHER" id="PTHR43656">
    <property type="entry name" value="BINDING OXIDOREDUCTASE, PUTATIVE (AFU_ORTHOLOGUE AFUA_2G08260)-RELATED"/>
    <property type="match status" value="1"/>
</dbReference>
<dbReference type="CDD" id="cd02803">
    <property type="entry name" value="OYE_like_FMN_family"/>
    <property type="match status" value="1"/>
</dbReference>
<protein>
    <submittedName>
        <fullName evidence="4">NADH:flavin oxidoreductase</fullName>
    </submittedName>
</protein>